<organism evidence="1 2">
    <name type="scientific">Turneriella parva (strain ATCC BAA-1111 / DSM 21527 / NCTC 11395 / H)</name>
    <name type="common">Leptospira parva</name>
    <dbReference type="NCBI Taxonomy" id="869212"/>
    <lineage>
        <taxon>Bacteria</taxon>
        <taxon>Pseudomonadati</taxon>
        <taxon>Spirochaetota</taxon>
        <taxon>Spirochaetia</taxon>
        <taxon>Leptospirales</taxon>
        <taxon>Leptospiraceae</taxon>
        <taxon>Turneriella</taxon>
    </lineage>
</organism>
<dbReference type="EMBL" id="CP002959">
    <property type="protein sequence ID" value="AFM11275.1"/>
    <property type="molecule type" value="Genomic_DNA"/>
</dbReference>
<dbReference type="STRING" id="869212.Turpa_0623"/>
<evidence type="ECO:0000313" key="2">
    <source>
        <dbReference type="Proteomes" id="UP000006048"/>
    </source>
</evidence>
<proteinExistence type="predicted"/>
<accession>I4B1W8</accession>
<keyword evidence="2" id="KW-1185">Reference proteome</keyword>
<dbReference type="AlphaFoldDB" id="I4B1W8"/>
<name>I4B1W8_TURPD</name>
<sequence length="78" mass="8273">MRMRPIVVLLVFGFVGCSPRRDPNSCADVGATGARMRCDGNRLLYCNAGTGFAYRATNGCAAGQTCYIGEDEKTGGCK</sequence>
<reference evidence="1 2" key="1">
    <citation type="submission" date="2012-06" db="EMBL/GenBank/DDBJ databases">
        <title>The complete chromosome of genome of Turneriella parva DSM 21527.</title>
        <authorList>
            <consortium name="US DOE Joint Genome Institute (JGI-PGF)"/>
            <person name="Lucas S."/>
            <person name="Han J."/>
            <person name="Lapidus A."/>
            <person name="Bruce D."/>
            <person name="Goodwin L."/>
            <person name="Pitluck S."/>
            <person name="Peters L."/>
            <person name="Kyrpides N."/>
            <person name="Mavromatis K."/>
            <person name="Ivanova N."/>
            <person name="Mikhailova N."/>
            <person name="Chertkov O."/>
            <person name="Detter J.C."/>
            <person name="Tapia R."/>
            <person name="Han C."/>
            <person name="Land M."/>
            <person name="Hauser L."/>
            <person name="Markowitz V."/>
            <person name="Cheng J.-F."/>
            <person name="Hugenholtz P."/>
            <person name="Woyke T."/>
            <person name="Wu D."/>
            <person name="Gronow S."/>
            <person name="Wellnitz S."/>
            <person name="Brambilla E."/>
            <person name="Klenk H.-P."/>
            <person name="Eisen J.A."/>
        </authorList>
    </citation>
    <scope>NUCLEOTIDE SEQUENCE [LARGE SCALE GENOMIC DNA]</scope>
    <source>
        <strain evidence="2">ATCC BAA-1111 / DSM 21527 / NCTC 11395 / H</strain>
    </source>
</reference>
<gene>
    <name evidence="1" type="ordered locus">Turpa_0623</name>
</gene>
<dbReference type="KEGG" id="tpx:Turpa_0623"/>
<evidence type="ECO:0000313" key="1">
    <source>
        <dbReference type="EMBL" id="AFM11275.1"/>
    </source>
</evidence>
<dbReference type="Proteomes" id="UP000006048">
    <property type="component" value="Chromosome"/>
</dbReference>
<dbReference type="HOGENOM" id="CLU_2523504_0_0_12"/>
<dbReference type="PROSITE" id="PS51257">
    <property type="entry name" value="PROKAR_LIPOPROTEIN"/>
    <property type="match status" value="1"/>
</dbReference>
<protein>
    <recommendedName>
        <fullName evidence="3">Lipoprotein</fullName>
    </recommendedName>
</protein>
<evidence type="ECO:0008006" key="3">
    <source>
        <dbReference type="Google" id="ProtNLM"/>
    </source>
</evidence>